<dbReference type="Proteomes" id="UP000790347">
    <property type="component" value="Unassembled WGS sequence"/>
</dbReference>
<organism evidence="1 2">
    <name type="scientific">Dermatophagoides farinae</name>
    <name type="common">American house dust mite</name>
    <dbReference type="NCBI Taxonomy" id="6954"/>
    <lineage>
        <taxon>Eukaryota</taxon>
        <taxon>Metazoa</taxon>
        <taxon>Ecdysozoa</taxon>
        <taxon>Arthropoda</taxon>
        <taxon>Chelicerata</taxon>
        <taxon>Arachnida</taxon>
        <taxon>Acari</taxon>
        <taxon>Acariformes</taxon>
        <taxon>Sarcoptiformes</taxon>
        <taxon>Astigmata</taxon>
        <taxon>Psoroptidia</taxon>
        <taxon>Analgoidea</taxon>
        <taxon>Pyroglyphidae</taxon>
        <taxon>Dermatophagoidinae</taxon>
        <taxon>Dermatophagoides</taxon>
    </lineage>
</organism>
<evidence type="ECO:0000313" key="2">
    <source>
        <dbReference type="Proteomes" id="UP000790347"/>
    </source>
</evidence>
<gene>
    <name evidence="1" type="ORF">DERF_003668</name>
</gene>
<comment type="caution">
    <text evidence="1">The sequence shown here is derived from an EMBL/GenBank/DDBJ whole genome shotgun (WGS) entry which is preliminary data.</text>
</comment>
<reference evidence="1" key="2">
    <citation type="journal article" date="2022" name="Res Sq">
        <title>Comparative Genomics Reveals Insights into the Divergent Evolution of Astigmatic Mites and Household Pest Adaptations.</title>
        <authorList>
            <person name="Xiong Q."/>
            <person name="Wan A.T.-Y."/>
            <person name="Liu X.-Y."/>
            <person name="Fung C.S.-H."/>
            <person name="Xiao X."/>
            <person name="Malainual N."/>
            <person name="Hou J."/>
            <person name="Wang L."/>
            <person name="Wang M."/>
            <person name="Yang K."/>
            <person name="Cui Y."/>
            <person name="Leung E."/>
            <person name="Nong W."/>
            <person name="Shin S.-K."/>
            <person name="Au S."/>
            <person name="Jeong K.Y."/>
            <person name="Chew F.T."/>
            <person name="Hui J."/>
            <person name="Leung T.F."/>
            <person name="Tungtrongchitr A."/>
            <person name="Zhong N."/>
            <person name="Liu Z."/>
            <person name="Tsui S."/>
        </authorList>
    </citation>
    <scope>NUCLEOTIDE SEQUENCE</scope>
    <source>
        <strain evidence="1">Derf</strain>
        <tissue evidence="1">Whole organism</tissue>
    </source>
</reference>
<evidence type="ECO:0000313" key="1">
    <source>
        <dbReference type="EMBL" id="KAH9529805.1"/>
    </source>
</evidence>
<name>A0A922IEM0_DERFA</name>
<reference evidence="1" key="1">
    <citation type="submission" date="2013-05" db="EMBL/GenBank/DDBJ databases">
        <authorList>
            <person name="Yim A.K.Y."/>
            <person name="Chan T.F."/>
            <person name="Ji K.M."/>
            <person name="Liu X.Y."/>
            <person name="Zhou J.W."/>
            <person name="Li R.Q."/>
            <person name="Yang K.Y."/>
            <person name="Li J."/>
            <person name="Li M."/>
            <person name="Law P.T.W."/>
            <person name="Wu Y.L."/>
            <person name="Cai Z.L."/>
            <person name="Qin H."/>
            <person name="Bao Y."/>
            <person name="Leung R.K.K."/>
            <person name="Ng P.K.S."/>
            <person name="Zou J."/>
            <person name="Zhong X.J."/>
            <person name="Ran P.X."/>
            <person name="Zhong N.S."/>
            <person name="Liu Z.G."/>
            <person name="Tsui S.K.W."/>
        </authorList>
    </citation>
    <scope>NUCLEOTIDE SEQUENCE</scope>
    <source>
        <strain evidence="1">Derf</strain>
        <tissue evidence="1">Whole organism</tissue>
    </source>
</reference>
<protein>
    <submittedName>
        <fullName evidence="1">Uncharacterized protein</fullName>
    </submittedName>
</protein>
<dbReference type="EMBL" id="ASGP02000001">
    <property type="protein sequence ID" value="KAH9529805.1"/>
    <property type="molecule type" value="Genomic_DNA"/>
</dbReference>
<keyword evidence="2" id="KW-1185">Reference proteome</keyword>
<dbReference type="Gene3D" id="2.60.40.4370">
    <property type="match status" value="1"/>
</dbReference>
<proteinExistence type="predicted"/>
<sequence length="127" mass="14877">MYTLFEFFHFVIYFMNGPECFLFDSNQVVDDCKILGIHDGKLLIRIGDSFFFGHLDNRQQTSVLFAYEPNHKFIQEIHKSFSKIIMKRVILKPKEDKNQQQPTIIKMDTLIVSSSLFVMQSTTTTTN</sequence>
<accession>A0A922IEM0</accession>
<dbReference type="AlphaFoldDB" id="A0A922IEM0"/>